<organism evidence="2 3">
    <name type="scientific">Allobranchiibius huperziae</name>
    <dbReference type="NCBI Taxonomy" id="1874116"/>
    <lineage>
        <taxon>Bacteria</taxon>
        <taxon>Bacillati</taxon>
        <taxon>Actinomycetota</taxon>
        <taxon>Actinomycetes</taxon>
        <taxon>Micrococcales</taxon>
        <taxon>Dermacoccaceae</taxon>
        <taxon>Allobranchiibius</taxon>
    </lineage>
</organism>
<dbReference type="AlphaFoldDB" id="A0A853DKY4"/>
<keyword evidence="1" id="KW-0812">Transmembrane</keyword>
<evidence type="ECO:0000313" key="2">
    <source>
        <dbReference type="EMBL" id="NYJ74815.1"/>
    </source>
</evidence>
<comment type="caution">
    <text evidence="2">The sequence shown here is derived from an EMBL/GenBank/DDBJ whole genome shotgun (WGS) entry which is preliminary data.</text>
</comment>
<evidence type="ECO:0000256" key="1">
    <source>
        <dbReference type="SAM" id="Phobius"/>
    </source>
</evidence>
<feature type="transmembrane region" description="Helical" evidence="1">
    <location>
        <begin position="297"/>
        <end position="317"/>
    </location>
</feature>
<proteinExistence type="predicted"/>
<feature type="transmembrane region" description="Helical" evidence="1">
    <location>
        <begin position="401"/>
        <end position="421"/>
    </location>
</feature>
<protein>
    <recommendedName>
        <fullName evidence="4">Glycosyltransferase RgtA/B/C/D-like domain-containing protein</fullName>
    </recommendedName>
</protein>
<evidence type="ECO:0000313" key="3">
    <source>
        <dbReference type="Proteomes" id="UP000571817"/>
    </source>
</evidence>
<feature type="transmembrane region" description="Helical" evidence="1">
    <location>
        <begin position="179"/>
        <end position="201"/>
    </location>
</feature>
<dbReference type="EMBL" id="JACCFW010000001">
    <property type="protein sequence ID" value="NYJ74815.1"/>
    <property type="molecule type" value="Genomic_DNA"/>
</dbReference>
<dbReference type="Proteomes" id="UP000571817">
    <property type="component" value="Unassembled WGS sequence"/>
</dbReference>
<feature type="transmembrane region" description="Helical" evidence="1">
    <location>
        <begin position="329"/>
        <end position="347"/>
    </location>
</feature>
<gene>
    <name evidence="2" type="ORF">HNR15_001778</name>
</gene>
<sequence length="554" mass="58559">MLGAALVCLPLLYFVVTVLAHGWVPQGDEALVAVRIHDVWSVHPPLVGMRSTSSVSSPGVYAHHPGPLEFYLLAIPYTLTGFAPWSIIVGDAIVASFFAALAVWHAYRAIGLNGAWIAAALVLLTERSFGHVLVQPLNTWPAVLALLAALVLAWRLVLGQYKALPWYVGCATYAAQAQVIDFAVVAVLSAFLAALGLLRWWDRRGTVWPIPGAVTSGMSQWRRPGVVSVGLLIVLWLPPMVDVLVDHPSNLSELVATFSGSHSGPMVGLWTSAKDVAALLVPFGARLGPLGAATPDVAGALGALLVIAVLIHTVWTGRGVFRQGRGRDGAVASAAAVALVAAGALVWTGSHAVYPLQLLYLNLVQPAALFASLVAVWAVCRRVVRQLVSSGRLRPWRGASGAITASLAALALAAIPVLPAVHNVTQQSQGDQRLAGRVVAAAADLLGTHGGLHRPVVVRGYGTTSYGSLAPAVSSALIADGRTVYFDSVWPLRQDDEFRRSHEAPTYSHRLIIRERTGTGPWSLTTVPGRTVATTVVVPRTGDPQITVELLLLA</sequence>
<dbReference type="RefSeq" id="WP_179480998.1">
    <property type="nucleotide sequence ID" value="NZ_JACCFW010000001.1"/>
</dbReference>
<keyword evidence="1" id="KW-1133">Transmembrane helix</keyword>
<feature type="transmembrane region" description="Helical" evidence="1">
    <location>
        <begin position="359"/>
        <end position="380"/>
    </location>
</feature>
<name>A0A853DKY4_9MICO</name>
<feature type="transmembrane region" description="Helical" evidence="1">
    <location>
        <begin position="82"/>
        <end position="104"/>
    </location>
</feature>
<accession>A0A853DKY4</accession>
<reference evidence="2 3" key="1">
    <citation type="submission" date="2020-07" db="EMBL/GenBank/DDBJ databases">
        <title>Sequencing the genomes of 1000 actinobacteria strains.</title>
        <authorList>
            <person name="Klenk H.-P."/>
        </authorList>
    </citation>
    <scope>NUCLEOTIDE SEQUENCE [LARGE SCALE GENOMIC DNA]</scope>
    <source>
        <strain evidence="2 3">DSM 29531</strain>
    </source>
</reference>
<keyword evidence="3" id="KW-1185">Reference proteome</keyword>
<evidence type="ECO:0008006" key="4">
    <source>
        <dbReference type="Google" id="ProtNLM"/>
    </source>
</evidence>
<keyword evidence="1" id="KW-0472">Membrane</keyword>
<feature type="transmembrane region" description="Helical" evidence="1">
    <location>
        <begin position="116"/>
        <end position="134"/>
    </location>
</feature>
<feature type="transmembrane region" description="Helical" evidence="1">
    <location>
        <begin position="140"/>
        <end position="158"/>
    </location>
</feature>